<keyword evidence="1" id="KW-0812">Transmembrane</keyword>
<name>A0A9D0ZSK8_9FIRM</name>
<dbReference type="NCBIfam" id="TIGR02832">
    <property type="entry name" value="spo_yunB"/>
    <property type="match status" value="1"/>
</dbReference>
<keyword evidence="1" id="KW-0472">Membrane</keyword>
<comment type="caution">
    <text evidence="2">The sequence shown here is derived from an EMBL/GenBank/DDBJ whole genome shotgun (WGS) entry which is preliminary data.</text>
</comment>
<dbReference type="Pfam" id="PF09560">
    <property type="entry name" value="Spore_YunB"/>
    <property type="match status" value="1"/>
</dbReference>
<dbReference type="Proteomes" id="UP000886786">
    <property type="component" value="Unassembled WGS sequence"/>
</dbReference>
<dbReference type="EMBL" id="DVFV01000070">
    <property type="protein sequence ID" value="HIQ90762.1"/>
    <property type="molecule type" value="Genomic_DNA"/>
</dbReference>
<gene>
    <name evidence="2" type="primary">yunB</name>
    <name evidence="2" type="ORF">IAB27_03970</name>
</gene>
<evidence type="ECO:0000256" key="1">
    <source>
        <dbReference type="SAM" id="Phobius"/>
    </source>
</evidence>
<dbReference type="PIRSF" id="PIRSF021383">
    <property type="entry name" value="YunB"/>
    <property type="match status" value="1"/>
</dbReference>
<evidence type="ECO:0000313" key="2">
    <source>
        <dbReference type="EMBL" id="HIQ90762.1"/>
    </source>
</evidence>
<evidence type="ECO:0000313" key="3">
    <source>
        <dbReference type="Proteomes" id="UP000886786"/>
    </source>
</evidence>
<reference evidence="2" key="2">
    <citation type="journal article" date="2021" name="PeerJ">
        <title>Extensive microbial diversity within the chicken gut microbiome revealed by metagenomics and culture.</title>
        <authorList>
            <person name="Gilroy R."/>
            <person name="Ravi A."/>
            <person name="Getino M."/>
            <person name="Pursley I."/>
            <person name="Horton D.L."/>
            <person name="Alikhan N.F."/>
            <person name="Baker D."/>
            <person name="Gharbi K."/>
            <person name="Hall N."/>
            <person name="Watson M."/>
            <person name="Adriaenssens E.M."/>
            <person name="Foster-Nyarko E."/>
            <person name="Jarju S."/>
            <person name="Secka A."/>
            <person name="Antonio M."/>
            <person name="Oren A."/>
            <person name="Chaudhuri R.R."/>
            <person name="La Ragione R."/>
            <person name="Hildebrand F."/>
            <person name="Pallen M.J."/>
        </authorList>
    </citation>
    <scope>NUCLEOTIDE SEQUENCE</scope>
    <source>
        <strain evidence="2">CHK147-3167</strain>
    </source>
</reference>
<organism evidence="2 3">
    <name type="scientific">Candidatus Coprosoma intestinipullorum</name>
    <dbReference type="NCBI Taxonomy" id="2840752"/>
    <lineage>
        <taxon>Bacteria</taxon>
        <taxon>Bacillati</taxon>
        <taxon>Bacillota</taxon>
        <taxon>Bacillota incertae sedis</taxon>
        <taxon>Candidatus Coprosoma</taxon>
    </lineage>
</organism>
<reference evidence="2" key="1">
    <citation type="submission" date="2020-10" db="EMBL/GenBank/DDBJ databases">
        <authorList>
            <person name="Gilroy R."/>
        </authorList>
    </citation>
    <scope>NUCLEOTIDE SEQUENCE</scope>
    <source>
        <strain evidence="2">CHK147-3167</strain>
    </source>
</reference>
<accession>A0A9D0ZSK8</accession>
<keyword evidence="1" id="KW-1133">Transmembrane helix</keyword>
<dbReference type="AlphaFoldDB" id="A0A9D0ZSK8"/>
<sequence>MQKIKLKKHFVPKLKPLNIVFIVLMSIIITVLILLKYLSNQITPIMFEYSKTEAKKISSIVINEAVAKYITEKVDPDELFNITKDDNGEIKSVDFNAAIVNKYLTDATTSIQQELRNIEKGNIDKLEYKDYIFEDYDKDNLKEGIIYRFSLGSLWDSNILYTFGPKIPVKINILGNVTSKIDTSIKNYGINNALIEVYVELNVTEKLILPFFNKDVKINTKIPVAMKLVTGTVPSYYVDGENAPSVTIPSN</sequence>
<proteinExistence type="predicted"/>
<protein>
    <submittedName>
        <fullName evidence="2">Sporulation protein YunB</fullName>
    </submittedName>
</protein>
<feature type="transmembrane region" description="Helical" evidence="1">
    <location>
        <begin position="20"/>
        <end position="38"/>
    </location>
</feature>
<dbReference type="InterPro" id="IPR014197">
    <property type="entry name" value="Sporulation_prot_YunB"/>
</dbReference>